<dbReference type="RefSeq" id="WP_193996658.1">
    <property type="nucleotide sequence ID" value="NZ_JADEXP010000548.1"/>
</dbReference>
<accession>A0A929FDQ4</accession>
<keyword evidence="2" id="KW-1185">Reference proteome</keyword>
<proteinExistence type="predicted"/>
<evidence type="ECO:0000313" key="1">
    <source>
        <dbReference type="EMBL" id="MBE9070823.1"/>
    </source>
</evidence>
<comment type="caution">
    <text evidence="1">The sequence shown here is derived from an EMBL/GenBank/DDBJ whole genome shotgun (WGS) entry which is preliminary data.</text>
</comment>
<name>A0A929FDQ4_LEPEC</name>
<sequence>MSPSTLKTVLESSPSDKSVSEAHIATAILHVIESARSQGQTLEDVITELMADDALLDPKSRHLLRDIMTQAWNTL</sequence>
<evidence type="ECO:0000313" key="2">
    <source>
        <dbReference type="Proteomes" id="UP000615026"/>
    </source>
</evidence>
<dbReference type="Proteomes" id="UP000615026">
    <property type="component" value="Unassembled WGS sequence"/>
</dbReference>
<protein>
    <submittedName>
        <fullName evidence="1">Uncharacterized protein</fullName>
    </submittedName>
</protein>
<dbReference type="EMBL" id="JADEXP010000548">
    <property type="protein sequence ID" value="MBE9070823.1"/>
    <property type="molecule type" value="Genomic_DNA"/>
</dbReference>
<reference evidence="1" key="1">
    <citation type="submission" date="2020-10" db="EMBL/GenBank/DDBJ databases">
        <authorList>
            <person name="Castelo-Branco R."/>
            <person name="Eusebio N."/>
            <person name="Adriana R."/>
            <person name="Vieira A."/>
            <person name="Brugerolle De Fraissinette N."/>
            <person name="Rezende De Castro R."/>
            <person name="Schneider M.P."/>
            <person name="Vasconcelos V."/>
            <person name="Leao P.N."/>
        </authorList>
    </citation>
    <scope>NUCLEOTIDE SEQUENCE</scope>
    <source>
        <strain evidence="1">LEGE 11479</strain>
    </source>
</reference>
<gene>
    <name evidence="1" type="ORF">IQ260_29745</name>
</gene>
<organism evidence="1 2">
    <name type="scientific">Leptolyngbya cf. ectocarpi LEGE 11479</name>
    <dbReference type="NCBI Taxonomy" id="1828722"/>
    <lineage>
        <taxon>Bacteria</taxon>
        <taxon>Bacillati</taxon>
        <taxon>Cyanobacteriota</taxon>
        <taxon>Cyanophyceae</taxon>
        <taxon>Leptolyngbyales</taxon>
        <taxon>Leptolyngbyaceae</taxon>
        <taxon>Leptolyngbya group</taxon>
        <taxon>Leptolyngbya</taxon>
    </lineage>
</organism>
<dbReference type="AlphaFoldDB" id="A0A929FDQ4"/>